<dbReference type="InterPro" id="IPR001623">
    <property type="entry name" value="DnaJ_domain"/>
</dbReference>
<dbReference type="PANTHER" id="PTHR43999">
    <property type="entry name" value="DNAJ HOMOLOG SUBFAMILY C MEMBER 2"/>
    <property type="match status" value="1"/>
</dbReference>
<dbReference type="Proteomes" id="UP001314263">
    <property type="component" value="Unassembled WGS sequence"/>
</dbReference>
<dbReference type="InterPro" id="IPR009057">
    <property type="entry name" value="Homeodomain-like_sf"/>
</dbReference>
<dbReference type="Gene3D" id="1.10.10.60">
    <property type="entry name" value="Homeodomain-like"/>
    <property type="match status" value="2"/>
</dbReference>
<feature type="region of interest" description="Disordered" evidence="2">
    <location>
        <begin position="69"/>
        <end position="105"/>
    </location>
</feature>
<dbReference type="SUPFAM" id="SSF46689">
    <property type="entry name" value="Homeodomain-like"/>
    <property type="match status" value="2"/>
</dbReference>
<dbReference type="PRINTS" id="PR00625">
    <property type="entry name" value="JDOMAIN"/>
</dbReference>
<dbReference type="SUPFAM" id="SSF46565">
    <property type="entry name" value="Chaperone J-domain"/>
    <property type="match status" value="1"/>
</dbReference>
<evidence type="ECO:0008006" key="7">
    <source>
        <dbReference type="Google" id="ProtNLM"/>
    </source>
</evidence>
<evidence type="ECO:0000256" key="2">
    <source>
        <dbReference type="SAM" id="MobiDB-lite"/>
    </source>
</evidence>
<dbReference type="PROSITE" id="PS50090">
    <property type="entry name" value="MYB_LIKE"/>
    <property type="match status" value="1"/>
</dbReference>
<protein>
    <recommendedName>
        <fullName evidence="7">DnaJ homolog subfamily C member 2</fullName>
    </recommendedName>
</protein>
<dbReference type="AlphaFoldDB" id="A0AAV1HV17"/>
<name>A0AAV1HV17_9CHLO</name>
<dbReference type="GO" id="GO:0005829">
    <property type="term" value="C:cytosol"/>
    <property type="evidence" value="ECO:0007669"/>
    <property type="project" value="TreeGrafter"/>
</dbReference>
<dbReference type="FunFam" id="1.10.10.60:FF:000416">
    <property type="entry name" value="Myb family transcription factor"/>
    <property type="match status" value="1"/>
</dbReference>
<dbReference type="CDD" id="cd06257">
    <property type="entry name" value="DnaJ"/>
    <property type="match status" value="1"/>
</dbReference>
<feature type="compositionally biased region" description="Low complexity" evidence="2">
    <location>
        <begin position="624"/>
        <end position="638"/>
    </location>
</feature>
<dbReference type="InterPro" id="IPR044634">
    <property type="entry name" value="Zuotin/DnaJC2"/>
</dbReference>
<dbReference type="PANTHER" id="PTHR43999:SF1">
    <property type="entry name" value="DNAJ HOMOLOG SUBFAMILY C MEMBER 2"/>
    <property type="match status" value="1"/>
</dbReference>
<feature type="coiled-coil region" evidence="1">
    <location>
        <begin position="443"/>
        <end position="470"/>
    </location>
</feature>
<dbReference type="PROSITE" id="PS50076">
    <property type="entry name" value="DNAJ_2"/>
    <property type="match status" value="1"/>
</dbReference>
<dbReference type="InterPro" id="IPR054076">
    <property type="entry name" value="ZUO1-like_ZHD"/>
</dbReference>
<feature type="compositionally biased region" description="Basic and acidic residues" evidence="2">
    <location>
        <begin position="678"/>
        <end position="691"/>
    </location>
</feature>
<dbReference type="SMART" id="SM00271">
    <property type="entry name" value="DnaJ"/>
    <property type="match status" value="1"/>
</dbReference>
<sequence length="691" mass="77140">MARGQGFLALKYAEGAVPPEGFAVLCSLAAPVKHAGKDAAGHLFHEFALKQSGLLAAGGEEEGTLQKAQEQAKLLAKGSASTENLLNAEDQPPPGINWKSKKKKKKKGKDNRLDLYALLGLQNERWTATDAQIKLAYRKSALEHHPDKAGAATADEDTKSAIEEKFKSIQEAYETLSDPAKRREFDSTDDFDDTLPADCAPDDFLKVFGPAFRRNSRWSVQTPVPEVGDEGTPYADVDKFYDFWFGFKSWREFPHPDEEDLEQAECREEKRWLERMNSKLREQGKREEKRRLKEFVENAYRCDPRVIAHKEAQRAERERKRTEKHLERQRKQEAEDAAAAEAAAKKAEEDEKAAEVAAEARKQRQAEKKLTQKERARLRSLIAGRGTALDEMVELLCTNLQKDDLAALNASMSAEGASPEQQQNLVKDKVEEVEHALYGAQRAKEEAAKRAALEERLAKKAAEREKIDKAKDWSEEEVRMLEKALDRFPAGTVKRWETVAAYVRTRTVNEVLDMVKHGLRAGRFAPKQDTFNVVKKRQANTVIASEASSRMEAFTDVEVNLSGEAARTAQPSAEVPTANGHVPEANGHPSPRSASKRAPAPMPALAKRALSENGISPRPSANGKSSSTKKADAADAWSEGQDMALVQALKQYKQDNPERWDKVAGAVEGKSKQACRSRYKELRESFRAKKP</sequence>
<feature type="region of interest" description="Disordered" evidence="2">
    <location>
        <begin position="311"/>
        <end position="372"/>
    </location>
</feature>
<keyword evidence="6" id="KW-1185">Reference proteome</keyword>
<dbReference type="Pfam" id="PF21884">
    <property type="entry name" value="ZUO1-like_ZHD"/>
    <property type="match status" value="1"/>
</dbReference>
<dbReference type="EMBL" id="CAUYUE010000003">
    <property type="protein sequence ID" value="CAK0753105.1"/>
    <property type="molecule type" value="Genomic_DNA"/>
</dbReference>
<feature type="region of interest" description="Disordered" evidence="2">
    <location>
        <begin position="566"/>
        <end position="638"/>
    </location>
</feature>
<feature type="compositionally biased region" description="Basic and acidic residues" evidence="2">
    <location>
        <begin position="311"/>
        <end position="334"/>
    </location>
</feature>
<evidence type="ECO:0000259" key="4">
    <source>
        <dbReference type="PROSITE" id="PS50090"/>
    </source>
</evidence>
<accession>A0AAV1HV17</accession>
<dbReference type="Gene3D" id="1.10.287.110">
    <property type="entry name" value="DnaJ domain"/>
    <property type="match status" value="1"/>
</dbReference>
<feature type="region of interest" description="Disordered" evidence="2">
    <location>
        <begin position="667"/>
        <end position="691"/>
    </location>
</feature>
<dbReference type="PROSITE" id="PS00636">
    <property type="entry name" value="DNAJ_1"/>
    <property type="match status" value="1"/>
</dbReference>
<dbReference type="GO" id="GO:0006450">
    <property type="term" value="P:regulation of translational fidelity"/>
    <property type="evidence" value="ECO:0007669"/>
    <property type="project" value="InterPro"/>
</dbReference>
<comment type="caution">
    <text evidence="5">The sequence shown here is derived from an EMBL/GenBank/DDBJ whole genome shotgun (WGS) entry which is preliminary data.</text>
</comment>
<dbReference type="InterPro" id="IPR036869">
    <property type="entry name" value="J_dom_sf"/>
</dbReference>
<gene>
    <name evidence="5" type="ORF">CVIRNUC_002196</name>
</gene>
<feature type="compositionally biased region" description="Basic and acidic residues" evidence="2">
    <location>
        <begin position="358"/>
        <end position="372"/>
    </location>
</feature>
<dbReference type="InterPro" id="IPR001005">
    <property type="entry name" value="SANT/Myb"/>
</dbReference>
<dbReference type="GO" id="GO:0030544">
    <property type="term" value="F:Hsp70 protein binding"/>
    <property type="evidence" value="ECO:0007669"/>
    <property type="project" value="InterPro"/>
</dbReference>
<evidence type="ECO:0000259" key="3">
    <source>
        <dbReference type="PROSITE" id="PS50076"/>
    </source>
</evidence>
<dbReference type="Pfam" id="PF23082">
    <property type="entry name" value="Myb_DNA-binding_2"/>
    <property type="match status" value="1"/>
</dbReference>
<dbReference type="InterPro" id="IPR018253">
    <property type="entry name" value="DnaJ_domain_CS"/>
</dbReference>
<organism evidence="5 6">
    <name type="scientific">Coccomyxa viridis</name>
    <dbReference type="NCBI Taxonomy" id="1274662"/>
    <lineage>
        <taxon>Eukaryota</taxon>
        <taxon>Viridiplantae</taxon>
        <taxon>Chlorophyta</taxon>
        <taxon>core chlorophytes</taxon>
        <taxon>Trebouxiophyceae</taxon>
        <taxon>Trebouxiophyceae incertae sedis</taxon>
        <taxon>Coccomyxaceae</taxon>
        <taxon>Coccomyxa</taxon>
    </lineage>
</organism>
<dbReference type="Pfam" id="PF00249">
    <property type="entry name" value="Myb_DNA-binding"/>
    <property type="match status" value="1"/>
</dbReference>
<reference evidence="5 6" key="1">
    <citation type="submission" date="2023-10" db="EMBL/GenBank/DDBJ databases">
        <authorList>
            <person name="Maclean D."/>
            <person name="Macfadyen A."/>
        </authorList>
    </citation>
    <scope>NUCLEOTIDE SEQUENCE [LARGE SCALE GENOMIC DNA]</scope>
</reference>
<keyword evidence="1" id="KW-0175">Coiled coil</keyword>
<evidence type="ECO:0000313" key="6">
    <source>
        <dbReference type="Proteomes" id="UP001314263"/>
    </source>
</evidence>
<dbReference type="SMART" id="SM00717">
    <property type="entry name" value="SANT"/>
    <property type="match status" value="2"/>
</dbReference>
<proteinExistence type="predicted"/>
<evidence type="ECO:0000256" key="1">
    <source>
        <dbReference type="SAM" id="Coils"/>
    </source>
</evidence>
<feature type="domain" description="J" evidence="3">
    <location>
        <begin position="114"/>
        <end position="189"/>
    </location>
</feature>
<dbReference type="CDD" id="cd00167">
    <property type="entry name" value="SANT"/>
    <property type="match status" value="2"/>
</dbReference>
<dbReference type="Pfam" id="PF00226">
    <property type="entry name" value="DnaJ"/>
    <property type="match status" value="1"/>
</dbReference>
<dbReference type="GO" id="GO:0043022">
    <property type="term" value="F:ribosome binding"/>
    <property type="evidence" value="ECO:0007669"/>
    <property type="project" value="InterPro"/>
</dbReference>
<dbReference type="GO" id="GO:0051083">
    <property type="term" value="P:'de novo' cotranslational protein folding"/>
    <property type="evidence" value="ECO:0007669"/>
    <property type="project" value="InterPro"/>
</dbReference>
<evidence type="ECO:0000313" key="5">
    <source>
        <dbReference type="EMBL" id="CAK0753105.1"/>
    </source>
</evidence>
<feature type="domain" description="Myb-like" evidence="4">
    <location>
        <begin position="629"/>
        <end position="683"/>
    </location>
</feature>